<proteinExistence type="predicted"/>
<name>A0A1T4Y9P7_9BACT</name>
<organism evidence="1 2">
    <name type="scientific">Prosthecobacter debontii</name>
    <dbReference type="NCBI Taxonomy" id="48467"/>
    <lineage>
        <taxon>Bacteria</taxon>
        <taxon>Pseudomonadati</taxon>
        <taxon>Verrucomicrobiota</taxon>
        <taxon>Verrucomicrobiia</taxon>
        <taxon>Verrucomicrobiales</taxon>
        <taxon>Verrucomicrobiaceae</taxon>
        <taxon>Prosthecobacter</taxon>
    </lineage>
</organism>
<reference evidence="2" key="1">
    <citation type="submission" date="2017-02" db="EMBL/GenBank/DDBJ databases">
        <authorList>
            <person name="Varghese N."/>
            <person name="Submissions S."/>
        </authorList>
    </citation>
    <scope>NUCLEOTIDE SEQUENCE [LARGE SCALE GENOMIC DNA]</scope>
    <source>
        <strain evidence="2">ATCC 700200</strain>
    </source>
</reference>
<evidence type="ECO:0000313" key="2">
    <source>
        <dbReference type="Proteomes" id="UP000190774"/>
    </source>
</evidence>
<dbReference type="RefSeq" id="WP_078813961.1">
    <property type="nucleotide sequence ID" value="NZ_FUYE01000008.1"/>
</dbReference>
<protein>
    <submittedName>
        <fullName evidence="1">Uncharacterized protein</fullName>
    </submittedName>
</protein>
<gene>
    <name evidence="1" type="ORF">SAMN02745166_02788</name>
</gene>
<dbReference type="AlphaFoldDB" id="A0A1T4Y9P7"/>
<evidence type="ECO:0000313" key="1">
    <source>
        <dbReference type="EMBL" id="SKA98537.1"/>
    </source>
</evidence>
<accession>A0A1T4Y9P7</accession>
<dbReference type="STRING" id="48467.SAMN02745166_02788"/>
<dbReference type="EMBL" id="FUYE01000008">
    <property type="protein sequence ID" value="SKA98537.1"/>
    <property type="molecule type" value="Genomic_DNA"/>
</dbReference>
<dbReference type="Proteomes" id="UP000190774">
    <property type="component" value="Unassembled WGS sequence"/>
</dbReference>
<sequence length="96" mass="10651">MHFPKQLNITLGSTSAFDVETYLVETNDYAIARSTEGAIGVTWNRSDERPQGFPSTYKHQQWFMLPEPIARMVLAGADLFVGAAQATEDSNGREAQ</sequence>
<keyword evidence="2" id="KW-1185">Reference proteome</keyword>